<gene>
    <name evidence="2" type="ORF">J4M89_26745</name>
    <name evidence="1" type="ORF">JIN94_19955</name>
</gene>
<proteinExistence type="predicted"/>
<dbReference type="EMBL" id="JAGEMX010000009">
    <property type="protein sequence ID" value="MBO1832991.1"/>
    <property type="molecule type" value="Genomic_DNA"/>
</dbReference>
<name>A0AAP1V801_9BURK</name>
<dbReference type="AlphaFoldDB" id="A0AAP1V801"/>
<reference evidence="2 4" key="2">
    <citation type="submission" date="2021-03" db="EMBL/GenBank/DDBJ databases">
        <title>Clinical course, treatment and visual outcome of an outbreak of Burkholderia contaminans endophthalmitis following cataract surgery.</title>
        <authorList>
            <person name="Lind C."/>
            <person name="Olsen K."/>
            <person name="Angelsen N.K."/>
            <person name="Krefting E.A."/>
            <person name="Fossen K."/>
            <person name="Gravningen K."/>
            <person name="Depoorter E."/>
            <person name="Vandamme P."/>
            <person name="Bertelsen G."/>
        </authorList>
    </citation>
    <scope>NUCLEOTIDE SEQUENCE [LARGE SCALE GENOMIC DNA]</scope>
    <source>
        <strain evidence="2 4">51242556</strain>
    </source>
</reference>
<reference evidence="1" key="1">
    <citation type="submission" date="2021-01" db="EMBL/GenBank/DDBJ databases">
        <title>Outbreak of Burkholderia contaminns endophthalmitis traced to a clinical ventilation system.</title>
        <authorList>
            <person name="Lipuma J."/>
            <person name="Spilker T."/>
            <person name="Kratholm J."/>
        </authorList>
    </citation>
    <scope>NUCLEOTIDE SEQUENCE</scope>
    <source>
        <strain evidence="1">HI4954</strain>
    </source>
</reference>
<evidence type="ECO:0000313" key="4">
    <source>
        <dbReference type="Proteomes" id="UP000664048"/>
    </source>
</evidence>
<organism evidence="1 3">
    <name type="scientific">Burkholderia contaminans</name>
    <dbReference type="NCBI Taxonomy" id="488447"/>
    <lineage>
        <taxon>Bacteria</taxon>
        <taxon>Pseudomonadati</taxon>
        <taxon>Pseudomonadota</taxon>
        <taxon>Betaproteobacteria</taxon>
        <taxon>Burkholderiales</taxon>
        <taxon>Burkholderiaceae</taxon>
        <taxon>Burkholderia</taxon>
        <taxon>Burkholderia cepacia complex</taxon>
    </lineage>
</organism>
<dbReference type="Proteomes" id="UP000664048">
    <property type="component" value="Unassembled WGS sequence"/>
</dbReference>
<dbReference type="EMBL" id="JAENIB010000007">
    <property type="protein sequence ID" value="MBK1932168.1"/>
    <property type="molecule type" value="Genomic_DNA"/>
</dbReference>
<comment type="caution">
    <text evidence="1">The sequence shown here is derived from an EMBL/GenBank/DDBJ whole genome shotgun (WGS) entry which is preliminary data.</text>
</comment>
<evidence type="ECO:0000313" key="1">
    <source>
        <dbReference type="EMBL" id="MBK1932168.1"/>
    </source>
</evidence>
<accession>A0AAP1V801</accession>
<dbReference type="RefSeq" id="WP_174956942.1">
    <property type="nucleotide sequence ID" value="NZ_JAENHZ010000008.1"/>
</dbReference>
<keyword evidence="4" id="KW-1185">Reference proteome</keyword>
<dbReference type="InterPro" id="IPR019701">
    <property type="entry name" value="Phage_P22_NinX"/>
</dbReference>
<sequence length="350" mass="38242">MNGNINEVKLPVHTENGMVNAADVAAYLKLKDGSQVEMASGELPGTSRVVLVVPGEVDPYFEVENDVDNGGSWHRMPVAGLGGVAKLRETLESAVKLQEDRFVVVTRLGYWTRSAELKGKAVSDHDSLLHASVFPSPDAALTAFRDEGSFARDVEPRVVAFEHAEAGWKKAWEAAGACHGGKPGEENVATWHDRAAVQFAVAEQAGKLPSNQGDTVRINIRELSGVRLDWAVARCEGYPLTTDGISQLVEKDRKLTILGRATCGQGIPCGYSPSSYWEQGGPIIERQRITLQFCRDLRDRNGLYIHASMDTHSFHGYWRGNHDKPLVAAMRCYVASKFGEAIDIPTSLKA</sequence>
<protein>
    <submittedName>
        <fullName evidence="1">DUF2591 family protein</fullName>
    </submittedName>
</protein>
<evidence type="ECO:0000313" key="2">
    <source>
        <dbReference type="EMBL" id="MBO1832991.1"/>
    </source>
</evidence>
<dbReference type="Proteomes" id="UP000611459">
    <property type="component" value="Unassembled WGS sequence"/>
</dbReference>
<dbReference type="Pfam" id="PF10765">
    <property type="entry name" value="Phage_P22_NinX"/>
    <property type="match status" value="1"/>
</dbReference>
<evidence type="ECO:0000313" key="3">
    <source>
        <dbReference type="Proteomes" id="UP000611459"/>
    </source>
</evidence>